<dbReference type="InterPro" id="IPR041012">
    <property type="entry name" value="GEN_chromo"/>
</dbReference>
<evidence type="ECO:0000256" key="8">
    <source>
        <dbReference type="ARBA" id="ARBA00023204"/>
    </source>
</evidence>
<dbReference type="InterPro" id="IPR006084">
    <property type="entry name" value="XPG/Rad2"/>
</dbReference>
<comment type="similarity">
    <text evidence="10">Belongs to the XPG/RAD2 endonuclease family. GEN subfamily.</text>
</comment>
<dbReference type="Pfam" id="PF18704">
    <property type="entry name" value="Chromo_2"/>
    <property type="match status" value="1"/>
</dbReference>
<dbReference type="Gene3D" id="3.40.50.1010">
    <property type="entry name" value="5'-nuclease"/>
    <property type="match status" value="1"/>
</dbReference>
<feature type="region of interest" description="Disordered" evidence="11">
    <location>
        <begin position="464"/>
        <end position="513"/>
    </location>
</feature>
<evidence type="ECO:0000256" key="7">
    <source>
        <dbReference type="ARBA" id="ARBA00022842"/>
    </source>
</evidence>
<evidence type="ECO:0000256" key="9">
    <source>
        <dbReference type="ARBA" id="ARBA00023242"/>
    </source>
</evidence>
<dbReference type="Gene3D" id="1.10.150.20">
    <property type="entry name" value="5' to 3' exonuclease, C-terminal subdomain"/>
    <property type="match status" value="1"/>
</dbReference>
<protein>
    <submittedName>
        <fullName evidence="14">Putative flap endonuclease gen</fullName>
    </submittedName>
</protein>
<keyword evidence="2" id="KW-0540">Nuclease</keyword>
<dbReference type="GO" id="GO:0017108">
    <property type="term" value="F:5'-flap endonuclease activity"/>
    <property type="evidence" value="ECO:0007669"/>
    <property type="project" value="TreeGrafter"/>
</dbReference>
<feature type="domain" description="XPG N-terminal" evidence="13">
    <location>
        <begin position="1"/>
        <end position="95"/>
    </location>
</feature>
<evidence type="ECO:0000256" key="10">
    <source>
        <dbReference type="ARBA" id="ARBA00038112"/>
    </source>
</evidence>
<evidence type="ECO:0000256" key="11">
    <source>
        <dbReference type="SAM" id="MobiDB-lite"/>
    </source>
</evidence>
<keyword evidence="8" id="KW-0234">DNA repair</keyword>
<keyword evidence="7" id="KW-0460">Magnesium</keyword>
<dbReference type="SUPFAM" id="SSF88723">
    <property type="entry name" value="PIN domain-like"/>
    <property type="match status" value="1"/>
</dbReference>
<reference evidence="15" key="3">
    <citation type="submission" date="2020-05" db="UniProtKB">
        <authorList>
            <consortium name="EnsemblMetazoa"/>
        </authorList>
    </citation>
    <scope>IDENTIFICATION</scope>
    <source>
        <strain evidence="15">Jacobina</strain>
    </source>
</reference>
<keyword evidence="6" id="KW-0378">Hydrolase</keyword>
<evidence type="ECO:0000256" key="5">
    <source>
        <dbReference type="ARBA" id="ARBA00022763"/>
    </source>
</evidence>
<keyword evidence="3" id="KW-0479">Metal-binding</keyword>
<dbReference type="InterPro" id="IPR036279">
    <property type="entry name" value="5-3_exonuclease_C_sf"/>
</dbReference>
<dbReference type="InterPro" id="IPR006086">
    <property type="entry name" value="XPG-I_dom"/>
</dbReference>
<dbReference type="InterPro" id="IPR006085">
    <property type="entry name" value="XPG_DNA_repair_N"/>
</dbReference>
<dbReference type="PRINTS" id="PR00853">
    <property type="entry name" value="XPGRADSUPER"/>
</dbReference>
<evidence type="ECO:0000313" key="15">
    <source>
        <dbReference type="EnsemblMetazoa" id="LLOJ006155-PA"/>
    </source>
</evidence>
<feature type="compositionally biased region" description="Basic and acidic residues" evidence="11">
    <location>
        <begin position="487"/>
        <end position="498"/>
    </location>
</feature>
<dbReference type="SUPFAM" id="SSF47807">
    <property type="entry name" value="5' to 3' exonuclease, C-terminal subdomain"/>
    <property type="match status" value="1"/>
</dbReference>
<comment type="cofactor">
    <cofactor evidence="1">
        <name>Mg(2+)</name>
        <dbReference type="ChEBI" id="CHEBI:18420"/>
    </cofactor>
</comment>
<dbReference type="EMBL" id="GITU01003116">
    <property type="protein sequence ID" value="MBC1171819.1"/>
    <property type="molecule type" value="Transcribed_RNA"/>
</dbReference>
<evidence type="ECO:0000256" key="1">
    <source>
        <dbReference type="ARBA" id="ARBA00001946"/>
    </source>
</evidence>
<dbReference type="GO" id="GO:0008821">
    <property type="term" value="F:crossover junction DNA endonuclease activity"/>
    <property type="evidence" value="ECO:0007669"/>
    <property type="project" value="UniProtKB-ARBA"/>
</dbReference>
<dbReference type="PANTHER" id="PTHR11081:SF70">
    <property type="entry name" value="FLAP ENDONUCLEASE GEN HOMOLOG 1"/>
    <property type="match status" value="1"/>
</dbReference>
<evidence type="ECO:0000256" key="4">
    <source>
        <dbReference type="ARBA" id="ARBA00022759"/>
    </source>
</evidence>
<dbReference type="GO" id="GO:0046872">
    <property type="term" value="F:metal ion binding"/>
    <property type="evidence" value="ECO:0007669"/>
    <property type="project" value="UniProtKB-KW"/>
</dbReference>
<accession>A0A1B0CN71</accession>
<dbReference type="SMART" id="SM00485">
    <property type="entry name" value="XPGN"/>
    <property type="match status" value="1"/>
</dbReference>
<evidence type="ECO:0000259" key="12">
    <source>
        <dbReference type="SMART" id="SM00484"/>
    </source>
</evidence>
<keyword evidence="16" id="KW-1185">Reference proteome</keyword>
<dbReference type="EnsemblMetazoa" id="LLOJ006155-RA">
    <property type="protein sequence ID" value="LLOJ006155-PA"/>
    <property type="gene ID" value="LLOJ006155"/>
</dbReference>
<reference evidence="14" key="2">
    <citation type="journal article" date="2020" name="BMC">
        <title>Leishmania infection induces a limited differential gene expression in the sand fly midgut.</title>
        <authorList>
            <person name="Coutinho-Abreu I.V."/>
            <person name="Serafim T.D."/>
            <person name="Meneses C."/>
            <person name="Kamhawi S."/>
            <person name="Oliveira F."/>
            <person name="Valenzuela J.G."/>
        </authorList>
    </citation>
    <scope>NUCLEOTIDE SEQUENCE</scope>
    <source>
        <strain evidence="14">Jacobina</strain>
        <tissue evidence="14">Midgut</tissue>
    </source>
</reference>
<dbReference type="GO" id="GO:0006281">
    <property type="term" value="P:DNA repair"/>
    <property type="evidence" value="ECO:0007669"/>
    <property type="project" value="UniProtKB-KW"/>
</dbReference>
<evidence type="ECO:0000256" key="6">
    <source>
        <dbReference type="ARBA" id="ARBA00022801"/>
    </source>
</evidence>
<keyword evidence="5" id="KW-0227">DNA damage</keyword>
<dbReference type="FunFam" id="1.10.150.20:FF:000030">
    <property type="entry name" value="Flap endonuclease GEN-like 1"/>
    <property type="match status" value="1"/>
</dbReference>
<evidence type="ECO:0000256" key="3">
    <source>
        <dbReference type="ARBA" id="ARBA00022723"/>
    </source>
</evidence>
<dbReference type="EMBL" id="AJWK01019870">
    <property type="status" value="NOT_ANNOTATED_CDS"/>
    <property type="molecule type" value="Genomic_DNA"/>
</dbReference>
<dbReference type="InterPro" id="IPR029060">
    <property type="entry name" value="PIN-like_dom_sf"/>
</dbReference>
<dbReference type="AlphaFoldDB" id="A0A1B0CN71"/>
<dbReference type="Pfam" id="PF00867">
    <property type="entry name" value="XPG_I"/>
    <property type="match status" value="1"/>
</dbReference>
<name>A0A1B0CN71_LUTLO</name>
<evidence type="ECO:0000313" key="16">
    <source>
        <dbReference type="Proteomes" id="UP000092461"/>
    </source>
</evidence>
<sequence length="513" mass="58244">MGVRDLWTILEPYHDRKPLYELSGKVVAIDLGGWVCENQNVVDYPVQDRLYLRNLFHRTCYLLLANVTPVFVLEGDAPEVKYDEIARRNDIQFRGGAPKKTQRKDKNKGRTRFNGVLKLCENLLRTMGLECVQAPGEAEAFCAHLNRAGLVDGVVSQDSDCFAYGARKVYRNFSVAKQGAVAASGGAVDIYDMDKISQILDLGQNKIVLLALLAGCDYCPGVAGVGKDSVMKLYSVYTEAEILQHVQMWRQQEDKFSNLEAMVEDKNVCVNCGHPGKLQSHTRKGCSACSTTTGCDSTLWREKRLLIRTEIQIRRRALIDAAFPRQEIIDEFLQSIETPRELNLSWKSPNVVRFVRMMVKNLQWEELYAFQKILPLVTRWQLIHGYDEVVLPREIRKKRTLKGVSSFEVVWKEGSPFFEGLIPDEQITAFLTDNPSGIDSLWTTIEPAVLLEATHGNLVQEFLDSRPQKKKTRKKRKPEDSLSTFDAMKDELKNIEKKASRRKGPVPKGVTEN</sequence>
<keyword evidence="4 14" id="KW-0255">Endonuclease</keyword>
<dbReference type="PANTHER" id="PTHR11081">
    <property type="entry name" value="FLAP ENDONUCLEASE FAMILY MEMBER"/>
    <property type="match status" value="1"/>
</dbReference>
<dbReference type="GO" id="GO:0000400">
    <property type="term" value="F:four-way junction DNA binding"/>
    <property type="evidence" value="ECO:0007669"/>
    <property type="project" value="TreeGrafter"/>
</dbReference>
<evidence type="ECO:0000313" key="14">
    <source>
        <dbReference type="EMBL" id="MBC1171819.1"/>
    </source>
</evidence>
<proteinExistence type="inferred from homology"/>
<dbReference type="Pfam" id="PF00752">
    <property type="entry name" value="XPG_N"/>
    <property type="match status" value="1"/>
</dbReference>
<dbReference type="Proteomes" id="UP000092461">
    <property type="component" value="Unassembled WGS sequence"/>
</dbReference>
<dbReference type="VEuPathDB" id="VectorBase:LLONM1_002419"/>
<dbReference type="VEuPathDB" id="VectorBase:LLOJ006155"/>
<evidence type="ECO:0000256" key="2">
    <source>
        <dbReference type="ARBA" id="ARBA00022722"/>
    </source>
</evidence>
<reference evidence="16" key="1">
    <citation type="submission" date="2012-05" db="EMBL/GenBank/DDBJ databases">
        <title>Whole Genome Assembly of Lutzomyia longipalpis.</title>
        <authorList>
            <person name="Richards S."/>
            <person name="Qu C."/>
            <person name="Dillon R."/>
            <person name="Worley K."/>
            <person name="Scherer S."/>
            <person name="Batterton M."/>
            <person name="Taylor A."/>
            <person name="Hawes A."/>
            <person name="Hernandez B."/>
            <person name="Kovar C."/>
            <person name="Mandapat C."/>
            <person name="Pham C."/>
            <person name="Qu C."/>
            <person name="Jing C."/>
            <person name="Bess C."/>
            <person name="Bandaranaike D."/>
            <person name="Ngo D."/>
            <person name="Ongeri F."/>
            <person name="Arias F."/>
            <person name="Lara F."/>
            <person name="Weissenberger G."/>
            <person name="Kamau G."/>
            <person name="Han H."/>
            <person name="Shen H."/>
            <person name="Dinh H."/>
            <person name="Khalil I."/>
            <person name="Jones J."/>
            <person name="Shafer J."/>
            <person name="Jayaseelan J."/>
            <person name="Quiroz J."/>
            <person name="Blankenburg K."/>
            <person name="Nguyen L."/>
            <person name="Jackson L."/>
            <person name="Francisco L."/>
            <person name="Tang L.-Y."/>
            <person name="Pu L.-L."/>
            <person name="Perales L."/>
            <person name="Lorensuhewa L."/>
            <person name="Munidasa M."/>
            <person name="Coyle M."/>
            <person name="Taylor M."/>
            <person name="Puazo M."/>
            <person name="Firestine M."/>
            <person name="Scheel M."/>
            <person name="Javaid M."/>
            <person name="Wang M."/>
            <person name="Li M."/>
            <person name="Tabassum N."/>
            <person name="Saada N."/>
            <person name="Osuji N."/>
            <person name="Aqrawi P."/>
            <person name="Fu Q."/>
            <person name="Thornton R."/>
            <person name="Raj R."/>
            <person name="Goodspeed R."/>
            <person name="Mata R."/>
            <person name="Najjar R."/>
            <person name="Gubbala S."/>
            <person name="Lee S."/>
            <person name="Denson S."/>
            <person name="Patil S."/>
            <person name="Macmil S."/>
            <person name="Qi S."/>
            <person name="Matskevitch T."/>
            <person name="Palculict T."/>
            <person name="Mathew T."/>
            <person name="Vee V."/>
            <person name="Velamala V."/>
            <person name="Korchina V."/>
            <person name="Cai W."/>
            <person name="Liu W."/>
            <person name="Dai W."/>
            <person name="Zou X."/>
            <person name="Zhu Y."/>
            <person name="Zhang Y."/>
            <person name="Wu Y.-Q."/>
            <person name="Xin Y."/>
            <person name="Nazarath L."/>
            <person name="Kovar C."/>
            <person name="Han Y."/>
            <person name="Muzny D."/>
            <person name="Gibbs R."/>
        </authorList>
    </citation>
    <scope>NUCLEOTIDE SEQUENCE [LARGE SCALE GENOMIC DNA]</scope>
    <source>
        <strain evidence="16">Jacobina</strain>
    </source>
</reference>
<organism evidence="15 16">
    <name type="scientific">Lutzomyia longipalpis</name>
    <name type="common">Sand fly</name>
    <dbReference type="NCBI Taxonomy" id="7200"/>
    <lineage>
        <taxon>Eukaryota</taxon>
        <taxon>Metazoa</taxon>
        <taxon>Ecdysozoa</taxon>
        <taxon>Arthropoda</taxon>
        <taxon>Hexapoda</taxon>
        <taxon>Insecta</taxon>
        <taxon>Pterygota</taxon>
        <taxon>Neoptera</taxon>
        <taxon>Endopterygota</taxon>
        <taxon>Diptera</taxon>
        <taxon>Nematocera</taxon>
        <taxon>Psychodoidea</taxon>
        <taxon>Psychodidae</taxon>
        <taxon>Lutzomyia</taxon>
        <taxon>Lutzomyia</taxon>
    </lineage>
</organism>
<dbReference type="SMART" id="SM00484">
    <property type="entry name" value="XPGI"/>
    <property type="match status" value="1"/>
</dbReference>
<feature type="domain" description="XPG-I" evidence="12">
    <location>
        <begin position="125"/>
        <end position="202"/>
    </location>
</feature>
<evidence type="ECO:0000259" key="13">
    <source>
        <dbReference type="SMART" id="SM00485"/>
    </source>
</evidence>
<keyword evidence="9" id="KW-0539">Nucleus</keyword>
<dbReference type="CDD" id="cd09869">
    <property type="entry name" value="PIN_GEN1"/>
    <property type="match status" value="1"/>
</dbReference>